<comment type="caution">
    <text evidence="3">The sequence shown here is derived from an EMBL/GenBank/DDBJ whole genome shotgun (WGS) entry which is preliminary data.</text>
</comment>
<evidence type="ECO:0000256" key="2">
    <source>
        <dbReference type="ARBA" id="ARBA00023315"/>
    </source>
</evidence>
<dbReference type="InterPro" id="IPR011004">
    <property type="entry name" value="Trimer_LpxA-like_sf"/>
</dbReference>
<dbReference type="PANTHER" id="PTHR43584">
    <property type="entry name" value="NUCLEOTIDYL TRANSFERASE"/>
    <property type="match status" value="1"/>
</dbReference>
<dbReference type="GO" id="GO:0016779">
    <property type="term" value="F:nucleotidyltransferase activity"/>
    <property type="evidence" value="ECO:0007669"/>
    <property type="project" value="UniProtKB-ARBA"/>
</dbReference>
<keyword evidence="4" id="KW-1185">Reference proteome</keyword>
<dbReference type="EMBL" id="QLLQ01000001">
    <property type="protein sequence ID" value="RAJ27804.1"/>
    <property type="molecule type" value="Genomic_DNA"/>
</dbReference>
<sequence length="391" mass="43671">MNYILFDGPSRNNLLPFTYTRPVADIRIGILTIREKWEIHLGCTTTTITEDYLSEKFPMVEMDENVMINASYLPTIELVELVMNLGENQAIFKDEDVIAFFTKDAQKDIDFNAFEAIEYHGNALKLEHTWDIFTKNGEAIQEDFDLVTKGRTSQPIPSSNNIIAAHNIFLEEDAILEFATLNASNGPIYIGKDAEVMEGAMIRGPFAICEHSVVKMGAKIYGPTTVGPYCKIGGEVTNSVLFAYSNKGHEGYLGNSVIGEWCNLGADTNNSNLKNNYAEVRIWEYTTESFARTGLQFCGLMMADHSKCGINTMFNTGTVVGVSANIFGSGFPRNFIPSFSWGGPGGFTTYLTKKAFEATAVVMSRRQLEFTEIDKAILEHIFEISKKFRRD</sequence>
<dbReference type="RefSeq" id="WP_066436452.1">
    <property type="nucleotide sequence ID" value="NZ_LZRN01000034.1"/>
</dbReference>
<dbReference type="NCBIfam" id="TIGR03991">
    <property type="entry name" value="alt_bact_glmU"/>
    <property type="match status" value="1"/>
</dbReference>
<dbReference type="InterPro" id="IPR023917">
    <property type="entry name" value="Bifunctiontional_GlmU_bac-type"/>
</dbReference>
<dbReference type="STRING" id="49280.A9996_14265"/>
<name>A0A1A7QYF5_9FLAO</name>
<accession>A0A1A7QYF5</accession>
<dbReference type="CDD" id="cd05635">
    <property type="entry name" value="LbH_unknown"/>
    <property type="match status" value="1"/>
</dbReference>
<evidence type="ECO:0000313" key="3">
    <source>
        <dbReference type="EMBL" id="RAJ27804.1"/>
    </source>
</evidence>
<keyword evidence="1 3" id="KW-0808">Transferase</keyword>
<dbReference type="InterPro" id="IPR050065">
    <property type="entry name" value="GlmU-like"/>
</dbReference>
<dbReference type="OrthoDB" id="9784832at2"/>
<dbReference type="Pfam" id="PF13562">
    <property type="entry name" value="NTP_transf_4"/>
    <property type="match status" value="1"/>
</dbReference>
<dbReference type="AlphaFoldDB" id="A0A1A7QYF5"/>
<protein>
    <submittedName>
        <fullName evidence="3">UDP-N-acetylglucosamine diphosphorylase/glucosamine-1-phosphate N-acetyltransferase</fullName>
    </submittedName>
</protein>
<proteinExistence type="predicted"/>
<dbReference type="PANTHER" id="PTHR43584:SF9">
    <property type="entry name" value="TRANSFERASE HEXAPEPTIDE REPEAT CONTAINING PROTEIN"/>
    <property type="match status" value="1"/>
</dbReference>
<gene>
    <name evidence="3" type="ORF">LX77_00378</name>
</gene>
<dbReference type="Proteomes" id="UP000248987">
    <property type="component" value="Unassembled WGS sequence"/>
</dbReference>
<evidence type="ECO:0000256" key="1">
    <source>
        <dbReference type="ARBA" id="ARBA00022679"/>
    </source>
</evidence>
<organism evidence="3 4">
    <name type="scientific">Gelidibacter algens</name>
    <dbReference type="NCBI Taxonomy" id="49280"/>
    <lineage>
        <taxon>Bacteria</taxon>
        <taxon>Pseudomonadati</taxon>
        <taxon>Bacteroidota</taxon>
        <taxon>Flavobacteriia</taxon>
        <taxon>Flavobacteriales</taxon>
        <taxon>Flavobacteriaceae</taxon>
        <taxon>Gelidibacter</taxon>
    </lineage>
</organism>
<evidence type="ECO:0000313" key="4">
    <source>
        <dbReference type="Proteomes" id="UP000248987"/>
    </source>
</evidence>
<dbReference type="Gene3D" id="2.160.10.10">
    <property type="entry name" value="Hexapeptide repeat proteins"/>
    <property type="match status" value="1"/>
</dbReference>
<dbReference type="GO" id="GO:0016746">
    <property type="term" value="F:acyltransferase activity"/>
    <property type="evidence" value="ECO:0007669"/>
    <property type="project" value="UniProtKB-KW"/>
</dbReference>
<dbReference type="SUPFAM" id="SSF51161">
    <property type="entry name" value="Trimeric LpxA-like enzymes"/>
    <property type="match status" value="1"/>
</dbReference>
<keyword evidence="2" id="KW-0012">Acyltransferase</keyword>
<reference evidence="3 4" key="1">
    <citation type="submission" date="2018-06" db="EMBL/GenBank/DDBJ databases">
        <title>Genomic Encyclopedia of Archaeal and Bacterial Type Strains, Phase II (KMG-II): from individual species to whole genera.</title>
        <authorList>
            <person name="Goeker M."/>
        </authorList>
    </citation>
    <scope>NUCLEOTIDE SEQUENCE [LARGE SCALE GENOMIC DNA]</scope>
    <source>
        <strain evidence="3 4">DSM 12408</strain>
    </source>
</reference>